<proteinExistence type="predicted"/>
<keyword evidence="1" id="KW-1133">Transmembrane helix</keyword>
<keyword evidence="1" id="KW-0812">Transmembrane</keyword>
<dbReference type="EMBL" id="BAABLP010000006">
    <property type="protein sequence ID" value="GAA4752800.1"/>
    <property type="molecule type" value="Genomic_DNA"/>
</dbReference>
<sequence>MTITGRVPILLLIGVVPVVLLGAFGTGWALGTLAAWIGVVVLLIVLDLVAAASPREVRIERELPNAVRLGEPTSASVLLTNTGQRRIRGVVRDAWQPSAGATPNRWPLDLPGGERRAFRSTLVPVRRGERRTEQVTVRSLGPLRLAARQVTLRAEGAVRVLPPFRSRRHLPSRLARLRELDGRTLLQVRGQGTEFDSIRDYVRGDDVRSIDWRATARNPALPGAGQHLMVRTWRPERDRRVVVVVDSGRTAAARIADEPRLDTAFESTLLLTALATRAGDRVDLLVWDRRVRARVHAAAPAEVLHRMVDAMAPVEPELLETDWAGVPAQVRALTSQRALVVLVTSLEGAGTARALLTMLPQLTSRHVVVIASVTDPAILQMTTQRSDLDETYLAAAAERTLLDTDRIAAAAQRLGAQVVTAPPADLPPALADRYLALKAAGRL</sequence>
<feature type="transmembrane region" description="Helical" evidence="1">
    <location>
        <begin position="33"/>
        <end position="52"/>
    </location>
</feature>
<dbReference type="InterPro" id="IPR002881">
    <property type="entry name" value="DUF58"/>
</dbReference>
<dbReference type="PANTHER" id="PTHR33608:SF3">
    <property type="entry name" value="SLR2013 PROTEIN"/>
    <property type="match status" value="1"/>
</dbReference>
<protein>
    <submittedName>
        <fullName evidence="3">DUF58 domain-containing protein</fullName>
    </submittedName>
</protein>
<comment type="caution">
    <text evidence="3">The sequence shown here is derived from an EMBL/GenBank/DDBJ whole genome shotgun (WGS) entry which is preliminary data.</text>
</comment>
<feature type="domain" description="DUF58" evidence="2">
    <location>
        <begin position="198"/>
        <end position="377"/>
    </location>
</feature>
<evidence type="ECO:0000256" key="1">
    <source>
        <dbReference type="SAM" id="Phobius"/>
    </source>
</evidence>
<evidence type="ECO:0000259" key="2">
    <source>
        <dbReference type="Pfam" id="PF01882"/>
    </source>
</evidence>
<evidence type="ECO:0000313" key="4">
    <source>
        <dbReference type="Proteomes" id="UP001500121"/>
    </source>
</evidence>
<gene>
    <name evidence="3" type="ORF">GCM10025783_27080</name>
</gene>
<organism evidence="3 4">
    <name type="scientific">Amnibacterium soli</name>
    <dbReference type="NCBI Taxonomy" id="1282736"/>
    <lineage>
        <taxon>Bacteria</taxon>
        <taxon>Bacillati</taxon>
        <taxon>Actinomycetota</taxon>
        <taxon>Actinomycetes</taxon>
        <taxon>Micrococcales</taxon>
        <taxon>Microbacteriaceae</taxon>
        <taxon>Amnibacterium</taxon>
    </lineage>
</organism>
<evidence type="ECO:0000313" key="3">
    <source>
        <dbReference type="EMBL" id="GAA4752800.1"/>
    </source>
</evidence>
<dbReference type="RefSeq" id="WP_345481817.1">
    <property type="nucleotide sequence ID" value="NZ_BAABLP010000006.1"/>
</dbReference>
<keyword evidence="1" id="KW-0472">Membrane</keyword>
<dbReference type="Pfam" id="PF01882">
    <property type="entry name" value="DUF58"/>
    <property type="match status" value="1"/>
</dbReference>
<dbReference type="PANTHER" id="PTHR33608">
    <property type="entry name" value="BLL2464 PROTEIN"/>
    <property type="match status" value="1"/>
</dbReference>
<keyword evidence="4" id="KW-1185">Reference proteome</keyword>
<name>A0ABP8ZC69_9MICO</name>
<dbReference type="Proteomes" id="UP001500121">
    <property type="component" value="Unassembled WGS sequence"/>
</dbReference>
<feature type="transmembrane region" description="Helical" evidence="1">
    <location>
        <begin position="7"/>
        <end position="27"/>
    </location>
</feature>
<reference evidence="4" key="1">
    <citation type="journal article" date="2019" name="Int. J. Syst. Evol. Microbiol.">
        <title>The Global Catalogue of Microorganisms (GCM) 10K type strain sequencing project: providing services to taxonomists for standard genome sequencing and annotation.</title>
        <authorList>
            <consortium name="The Broad Institute Genomics Platform"/>
            <consortium name="The Broad Institute Genome Sequencing Center for Infectious Disease"/>
            <person name="Wu L."/>
            <person name="Ma J."/>
        </authorList>
    </citation>
    <scope>NUCLEOTIDE SEQUENCE [LARGE SCALE GENOMIC DNA]</scope>
    <source>
        <strain evidence="4">JCM 19015</strain>
    </source>
</reference>
<accession>A0ABP8ZC69</accession>